<dbReference type="InterPro" id="IPR037066">
    <property type="entry name" value="Plug_dom_sf"/>
</dbReference>
<keyword evidence="5" id="KW-0472">Membrane</keyword>
<sequence length="793" mass="89105">MKVRFLCFALALSSGLSAQKGQIKGRVYDEINNEPLPFANVVIEGTTTGTSTDVDGNYVLELEPGLYNVTASFVGYTNKTEYEVQVSRSRPIVINFALSESNQTLGEVSVTAQDRITRKDESPVSVSTLGINEIQRNPGGNQDISLVIQSLPGVASTPNFRNDIIIRGGAPNENSFFLDGIEIPSINHFSTQGSSGGPVGLLNVNFIREVDLYTSAFPVEKANALSSVLDIKLKDGRSDKIGGIFQVGASEVGLTLEGPLSEKTTFLASARRSYLQFLFSVLELPFLPTYNDFQVKIKHKFDEKNQLTFIGLGAIDQFKLNLDANETETQQFQLAFLPVNEQWNYSVGAKFTHFGEKSYTNFILSRFMLNNVAYKYEDNDEVNGQQLLDYQSQEIENKLRIENFRRSNGWRLTNGLGFEEIKYQTSEVDLRVPPEAEARNYETDLRLYQYYIFSNANRSFWDEKISLNLGLRLEGNSFNAKTANPLSQISPKVAFTYNINSELSFNANYSIYYQLPPYTSLGFRDTNYSLVNKDLTYISTQHMVAGFAYYLPFNAKISLEGFYKIYANYPFLTERGITLANLGSDFGVIGNEPAVSSSQGRAYGLEFLYQQKLYDGWFGTLAYTLVKSEFEDAAGNLVPSSWDNQNIITLTGGKKFGKNWEIGMQYQFLGGAPYTPTDIATSSLVQVYDLNRRGLPDWSRFNELRFDNFNRVNIRVDKKWFFESWSLNVYFDVQNLLGQAVDGEPLLALNRDAQGNPIILNPGAPANQQRYDTKLLENGNGTRIPSIGIIVQF</sequence>
<evidence type="ECO:0000256" key="5">
    <source>
        <dbReference type="ARBA" id="ARBA00023136"/>
    </source>
</evidence>
<accession>A0A7H0VDA5</accession>
<keyword evidence="7" id="KW-0732">Signal</keyword>
<evidence type="ECO:0000256" key="7">
    <source>
        <dbReference type="SAM" id="SignalP"/>
    </source>
</evidence>
<dbReference type="RefSeq" id="WP_210758238.1">
    <property type="nucleotide sequence ID" value="NZ_CP060139.1"/>
</dbReference>
<dbReference type="GO" id="GO:0009279">
    <property type="term" value="C:cell outer membrane"/>
    <property type="evidence" value="ECO:0007669"/>
    <property type="project" value="UniProtKB-SubCell"/>
</dbReference>
<dbReference type="InterPro" id="IPR039426">
    <property type="entry name" value="TonB-dep_rcpt-like"/>
</dbReference>
<keyword evidence="2" id="KW-0813">Transport</keyword>
<dbReference type="Gene3D" id="2.40.170.20">
    <property type="entry name" value="TonB-dependent receptor, beta-barrel domain"/>
    <property type="match status" value="1"/>
</dbReference>
<evidence type="ECO:0000256" key="3">
    <source>
        <dbReference type="ARBA" id="ARBA00022452"/>
    </source>
</evidence>
<evidence type="ECO:0000256" key="1">
    <source>
        <dbReference type="ARBA" id="ARBA00004571"/>
    </source>
</evidence>
<dbReference type="SUPFAM" id="SSF56935">
    <property type="entry name" value="Porins"/>
    <property type="match status" value="1"/>
</dbReference>
<dbReference type="Pfam" id="PF13715">
    <property type="entry name" value="CarbopepD_reg_2"/>
    <property type="match status" value="1"/>
</dbReference>
<dbReference type="EMBL" id="CP060139">
    <property type="protein sequence ID" value="QNR23703.1"/>
    <property type="molecule type" value="Genomic_DNA"/>
</dbReference>
<evidence type="ECO:0000256" key="6">
    <source>
        <dbReference type="ARBA" id="ARBA00023237"/>
    </source>
</evidence>
<keyword evidence="6" id="KW-0998">Cell outer membrane</keyword>
<comment type="subcellular location">
    <subcellularLocation>
        <location evidence="1">Cell outer membrane</location>
        <topology evidence="1">Multi-pass membrane protein</topology>
    </subcellularLocation>
</comment>
<dbReference type="KEGG" id="chyd:H4K34_15185"/>
<dbReference type="AlphaFoldDB" id="A0A7H0VDA5"/>
<organism evidence="9 10">
    <name type="scientific">Croceimicrobium hydrocarbonivorans</name>
    <dbReference type="NCBI Taxonomy" id="2761580"/>
    <lineage>
        <taxon>Bacteria</taxon>
        <taxon>Pseudomonadati</taxon>
        <taxon>Bacteroidota</taxon>
        <taxon>Flavobacteriia</taxon>
        <taxon>Flavobacteriales</taxon>
        <taxon>Owenweeksiaceae</taxon>
        <taxon>Croceimicrobium</taxon>
    </lineage>
</organism>
<evidence type="ECO:0000256" key="4">
    <source>
        <dbReference type="ARBA" id="ARBA00022692"/>
    </source>
</evidence>
<dbReference type="Pfam" id="PF07715">
    <property type="entry name" value="Plug"/>
    <property type="match status" value="1"/>
</dbReference>
<reference evidence="9 10" key="1">
    <citation type="submission" date="2020-08" db="EMBL/GenBank/DDBJ databases">
        <title>Croceimicrobium hydrocarbonivorans gen. nov., sp. nov., a novel marine bacterium isolated from a bacterial consortium that degrades polyethylene terephthalate.</title>
        <authorList>
            <person name="Liu R."/>
        </authorList>
    </citation>
    <scope>NUCLEOTIDE SEQUENCE [LARGE SCALE GENOMIC DNA]</scope>
    <source>
        <strain evidence="9 10">A20-9</strain>
    </source>
</reference>
<dbReference type="PANTHER" id="PTHR30069">
    <property type="entry name" value="TONB-DEPENDENT OUTER MEMBRANE RECEPTOR"/>
    <property type="match status" value="1"/>
</dbReference>
<dbReference type="SUPFAM" id="SSF49464">
    <property type="entry name" value="Carboxypeptidase regulatory domain-like"/>
    <property type="match status" value="1"/>
</dbReference>
<evidence type="ECO:0000313" key="10">
    <source>
        <dbReference type="Proteomes" id="UP000516305"/>
    </source>
</evidence>
<keyword evidence="10" id="KW-1185">Reference proteome</keyword>
<dbReference type="Proteomes" id="UP000516305">
    <property type="component" value="Chromosome"/>
</dbReference>
<keyword evidence="9" id="KW-0675">Receptor</keyword>
<dbReference type="Gene3D" id="2.170.130.10">
    <property type="entry name" value="TonB-dependent receptor, plug domain"/>
    <property type="match status" value="1"/>
</dbReference>
<proteinExistence type="predicted"/>
<dbReference type="InterPro" id="IPR008969">
    <property type="entry name" value="CarboxyPept-like_regulatory"/>
</dbReference>
<name>A0A7H0VDA5_9FLAO</name>
<evidence type="ECO:0000259" key="8">
    <source>
        <dbReference type="Pfam" id="PF07715"/>
    </source>
</evidence>
<feature type="domain" description="TonB-dependent receptor plug" evidence="8">
    <location>
        <begin position="119"/>
        <end position="216"/>
    </location>
</feature>
<dbReference type="InterPro" id="IPR012910">
    <property type="entry name" value="Plug_dom"/>
</dbReference>
<feature type="signal peptide" evidence="7">
    <location>
        <begin position="1"/>
        <end position="18"/>
    </location>
</feature>
<dbReference type="GO" id="GO:0015344">
    <property type="term" value="F:siderophore uptake transmembrane transporter activity"/>
    <property type="evidence" value="ECO:0007669"/>
    <property type="project" value="TreeGrafter"/>
</dbReference>
<dbReference type="PANTHER" id="PTHR30069:SF57">
    <property type="entry name" value="TONB-DEPENDENT RECEPTOR"/>
    <property type="match status" value="1"/>
</dbReference>
<dbReference type="GO" id="GO:0044718">
    <property type="term" value="P:siderophore transmembrane transport"/>
    <property type="evidence" value="ECO:0007669"/>
    <property type="project" value="TreeGrafter"/>
</dbReference>
<evidence type="ECO:0000256" key="2">
    <source>
        <dbReference type="ARBA" id="ARBA00022448"/>
    </source>
</evidence>
<dbReference type="Gene3D" id="2.60.40.1120">
    <property type="entry name" value="Carboxypeptidase-like, regulatory domain"/>
    <property type="match status" value="1"/>
</dbReference>
<evidence type="ECO:0000313" key="9">
    <source>
        <dbReference type="EMBL" id="QNR23703.1"/>
    </source>
</evidence>
<gene>
    <name evidence="9" type="ORF">H4K34_15185</name>
</gene>
<feature type="chain" id="PRO_5028893701" evidence="7">
    <location>
        <begin position="19"/>
        <end position="793"/>
    </location>
</feature>
<keyword evidence="4" id="KW-0812">Transmembrane</keyword>
<keyword evidence="3" id="KW-1134">Transmembrane beta strand</keyword>
<protein>
    <submittedName>
        <fullName evidence="9">TonB-dependent receptor</fullName>
    </submittedName>
</protein>
<dbReference type="InterPro" id="IPR036942">
    <property type="entry name" value="Beta-barrel_TonB_sf"/>
</dbReference>